<proteinExistence type="predicted"/>
<evidence type="ECO:0000256" key="4">
    <source>
        <dbReference type="ARBA" id="ARBA00022839"/>
    </source>
</evidence>
<reference evidence="5 6" key="1">
    <citation type="submission" date="2024-11" db="EMBL/GenBank/DDBJ databases">
        <title>Chromosome-level genome assembly of the freshwater bivalve Anodonta woodiana.</title>
        <authorList>
            <person name="Chen X."/>
        </authorList>
    </citation>
    <scope>NUCLEOTIDE SEQUENCE [LARGE SCALE GENOMIC DNA]</scope>
    <source>
        <strain evidence="5">MN2024</strain>
        <tissue evidence="5">Gills</tissue>
    </source>
</reference>
<keyword evidence="6" id="KW-1185">Reference proteome</keyword>
<dbReference type="Gene3D" id="3.90.320.10">
    <property type="match status" value="1"/>
</dbReference>
<keyword evidence="1" id="KW-0540">Nuclease</keyword>
<keyword evidence="2" id="KW-0255">Endonuclease</keyword>
<dbReference type="InterPro" id="IPR011604">
    <property type="entry name" value="PDDEXK-like_dom_sf"/>
</dbReference>
<organism evidence="5 6">
    <name type="scientific">Sinanodonta woodiana</name>
    <name type="common">Chinese pond mussel</name>
    <name type="synonym">Anodonta woodiana</name>
    <dbReference type="NCBI Taxonomy" id="1069815"/>
    <lineage>
        <taxon>Eukaryota</taxon>
        <taxon>Metazoa</taxon>
        <taxon>Spiralia</taxon>
        <taxon>Lophotrochozoa</taxon>
        <taxon>Mollusca</taxon>
        <taxon>Bivalvia</taxon>
        <taxon>Autobranchia</taxon>
        <taxon>Heteroconchia</taxon>
        <taxon>Palaeoheterodonta</taxon>
        <taxon>Unionida</taxon>
        <taxon>Unionoidea</taxon>
        <taxon>Unionidae</taxon>
        <taxon>Unioninae</taxon>
        <taxon>Sinanodonta</taxon>
    </lineage>
</organism>
<protein>
    <submittedName>
        <fullName evidence="5">Uncharacterized protein</fullName>
    </submittedName>
</protein>
<dbReference type="GO" id="GO:0004527">
    <property type="term" value="F:exonuclease activity"/>
    <property type="evidence" value="ECO:0007669"/>
    <property type="project" value="UniProtKB-KW"/>
</dbReference>
<keyword evidence="4" id="KW-0269">Exonuclease</keyword>
<evidence type="ECO:0000256" key="3">
    <source>
        <dbReference type="ARBA" id="ARBA00022801"/>
    </source>
</evidence>
<dbReference type="EMBL" id="JBJQND010000001">
    <property type="protein sequence ID" value="KAL3887988.1"/>
    <property type="molecule type" value="Genomic_DNA"/>
</dbReference>
<name>A0ABD3XRD8_SINWO</name>
<sequence length="131" mass="15102">MPKYAEHFIPQIVSTYFPKFFFELGDDQCLLMHKNDLVKHCEVMFKDINVTAEQAKHAEQLTRGQSECKDWHRLQTGRITASRMKAVCTSSIDKPSISTKRNICYPVKFSNKATRGDASMKKMQLMLTLPN</sequence>
<dbReference type="AlphaFoldDB" id="A0ABD3XRD8"/>
<evidence type="ECO:0000256" key="1">
    <source>
        <dbReference type="ARBA" id="ARBA00022722"/>
    </source>
</evidence>
<dbReference type="Proteomes" id="UP001634394">
    <property type="component" value="Unassembled WGS sequence"/>
</dbReference>
<accession>A0ABD3XRD8</accession>
<comment type="caution">
    <text evidence="5">The sequence shown here is derived from an EMBL/GenBank/DDBJ whole genome shotgun (WGS) entry which is preliminary data.</text>
</comment>
<evidence type="ECO:0000313" key="6">
    <source>
        <dbReference type="Proteomes" id="UP001634394"/>
    </source>
</evidence>
<gene>
    <name evidence="5" type="ORF">ACJMK2_000373</name>
</gene>
<evidence type="ECO:0000256" key="2">
    <source>
        <dbReference type="ARBA" id="ARBA00022759"/>
    </source>
</evidence>
<keyword evidence="3" id="KW-0378">Hydrolase</keyword>
<dbReference type="InterPro" id="IPR034720">
    <property type="entry name" value="Viral_alk_exo"/>
</dbReference>
<evidence type="ECO:0000313" key="5">
    <source>
        <dbReference type="EMBL" id="KAL3887988.1"/>
    </source>
</evidence>
<dbReference type="PANTHER" id="PTHR47526:SF4">
    <property type="entry name" value="SWIM-TYPE DOMAIN-CONTAINING PROTEIN"/>
    <property type="match status" value="1"/>
</dbReference>
<dbReference type="Pfam" id="PF01771">
    <property type="entry name" value="Viral_alk_exo"/>
    <property type="match status" value="1"/>
</dbReference>
<dbReference type="PANTHER" id="PTHR47526">
    <property type="entry name" value="ATP-DEPENDENT DNA HELICASE"/>
    <property type="match status" value="1"/>
</dbReference>
<dbReference type="GO" id="GO:0004519">
    <property type="term" value="F:endonuclease activity"/>
    <property type="evidence" value="ECO:0007669"/>
    <property type="project" value="UniProtKB-KW"/>
</dbReference>